<dbReference type="GO" id="GO:0008610">
    <property type="term" value="P:lipid biosynthetic process"/>
    <property type="evidence" value="ECO:0007669"/>
    <property type="project" value="TreeGrafter"/>
</dbReference>
<gene>
    <name evidence="4" type="primary">rifR</name>
    <name evidence="4" type="ORF">GCM10012284_11260</name>
</gene>
<dbReference type="PANTHER" id="PTHR11487:SF0">
    <property type="entry name" value="S-ACYL FATTY ACID SYNTHASE THIOESTERASE, MEDIUM CHAIN"/>
    <property type="match status" value="1"/>
</dbReference>
<dbReference type="InterPro" id="IPR029058">
    <property type="entry name" value="AB_hydrolase_fold"/>
</dbReference>
<dbReference type="RefSeq" id="WP_189078016.1">
    <property type="nucleotide sequence ID" value="NZ_BMMX01000002.1"/>
</dbReference>
<dbReference type="SUPFAM" id="SSF53474">
    <property type="entry name" value="alpha/beta-Hydrolases"/>
    <property type="match status" value="1"/>
</dbReference>
<evidence type="ECO:0000256" key="2">
    <source>
        <dbReference type="ARBA" id="ARBA00022801"/>
    </source>
</evidence>
<feature type="domain" description="Thioesterase TesA-like" evidence="3">
    <location>
        <begin position="24"/>
        <end position="248"/>
    </location>
</feature>
<dbReference type="EMBL" id="BMMX01000002">
    <property type="protein sequence ID" value="GGK79032.1"/>
    <property type="molecule type" value="Genomic_DNA"/>
</dbReference>
<dbReference type="Proteomes" id="UP000656042">
    <property type="component" value="Unassembled WGS sequence"/>
</dbReference>
<dbReference type="GO" id="GO:0016787">
    <property type="term" value="F:hydrolase activity"/>
    <property type="evidence" value="ECO:0007669"/>
    <property type="project" value="UniProtKB-KW"/>
</dbReference>
<keyword evidence="2 4" id="KW-0378">Hydrolase</keyword>
<evidence type="ECO:0000259" key="3">
    <source>
        <dbReference type="SMART" id="SM00824"/>
    </source>
</evidence>
<dbReference type="Pfam" id="PF00975">
    <property type="entry name" value="Thioesterase"/>
    <property type="match status" value="1"/>
</dbReference>
<organism evidence="4 5">
    <name type="scientific">Mangrovihabitans endophyticus</name>
    <dbReference type="NCBI Taxonomy" id="1751298"/>
    <lineage>
        <taxon>Bacteria</taxon>
        <taxon>Bacillati</taxon>
        <taxon>Actinomycetota</taxon>
        <taxon>Actinomycetes</taxon>
        <taxon>Micromonosporales</taxon>
        <taxon>Micromonosporaceae</taxon>
        <taxon>Mangrovihabitans</taxon>
    </lineage>
</organism>
<dbReference type="InterPro" id="IPR001031">
    <property type="entry name" value="Thioesterase"/>
</dbReference>
<evidence type="ECO:0000313" key="5">
    <source>
        <dbReference type="Proteomes" id="UP000656042"/>
    </source>
</evidence>
<evidence type="ECO:0000256" key="1">
    <source>
        <dbReference type="ARBA" id="ARBA00007169"/>
    </source>
</evidence>
<dbReference type="Gene3D" id="3.40.50.1820">
    <property type="entry name" value="alpha/beta hydrolase"/>
    <property type="match status" value="1"/>
</dbReference>
<comment type="caution">
    <text evidence="4">The sequence shown here is derived from an EMBL/GenBank/DDBJ whole genome shotgun (WGS) entry which is preliminary data.</text>
</comment>
<protein>
    <submittedName>
        <fullName evidence="4">Oleoyl-ACP hydrolase</fullName>
    </submittedName>
</protein>
<accession>A0A8J3BU96</accession>
<evidence type="ECO:0000313" key="4">
    <source>
        <dbReference type="EMBL" id="GGK79032.1"/>
    </source>
</evidence>
<dbReference type="InterPro" id="IPR012223">
    <property type="entry name" value="TEII"/>
</dbReference>
<reference evidence="4" key="2">
    <citation type="submission" date="2020-09" db="EMBL/GenBank/DDBJ databases">
        <authorList>
            <person name="Sun Q."/>
            <person name="Zhou Y."/>
        </authorList>
    </citation>
    <scope>NUCLEOTIDE SEQUENCE</scope>
    <source>
        <strain evidence="4">CGMCC 4.7299</strain>
    </source>
</reference>
<dbReference type="SMART" id="SM00824">
    <property type="entry name" value="PKS_TE"/>
    <property type="match status" value="1"/>
</dbReference>
<dbReference type="InterPro" id="IPR020802">
    <property type="entry name" value="TesA-like"/>
</dbReference>
<dbReference type="AlphaFoldDB" id="A0A8J3BU96"/>
<keyword evidence="5" id="KW-1185">Reference proteome</keyword>
<sequence>MLSSGPDKWLLRFPTSDRPVARLVCLAGAGGSAPIFHAWAEALAPDVEVCGVVPPGRGQRFSEPPLTRMEPYADALAEVLCDGGRMPLVLFGHSLGSLIAYEVARRLQDRADVDLVGVVMAAHTAPGHSTTGFDSRSAGDDRLLQFIREAGGTPVELLDDPTVRRMVIAALRADFLLEAEYRPARRDQLSVALQVHGGRDDPQVLPSHLATWQEFAGGEFDLRLHPGGHFFFAEDGAAPLLASIRSLLTRQATAEGRPGAMP</sequence>
<reference evidence="4" key="1">
    <citation type="journal article" date="2014" name="Int. J. Syst. Evol. Microbiol.">
        <title>Complete genome sequence of Corynebacterium casei LMG S-19264T (=DSM 44701T), isolated from a smear-ripened cheese.</title>
        <authorList>
            <consortium name="US DOE Joint Genome Institute (JGI-PGF)"/>
            <person name="Walter F."/>
            <person name="Albersmeier A."/>
            <person name="Kalinowski J."/>
            <person name="Ruckert C."/>
        </authorList>
    </citation>
    <scope>NUCLEOTIDE SEQUENCE</scope>
    <source>
        <strain evidence="4">CGMCC 4.7299</strain>
    </source>
</reference>
<proteinExistence type="inferred from homology"/>
<comment type="similarity">
    <text evidence="1">Belongs to the thioesterase family.</text>
</comment>
<dbReference type="PANTHER" id="PTHR11487">
    <property type="entry name" value="THIOESTERASE"/>
    <property type="match status" value="1"/>
</dbReference>
<name>A0A8J3BU96_9ACTN</name>